<dbReference type="AlphaFoldDB" id="A0A4V2US88"/>
<dbReference type="InterPro" id="IPR036249">
    <property type="entry name" value="Thioredoxin-like_sf"/>
</dbReference>
<name>A0A4V2US88_9FIRM</name>
<evidence type="ECO:0000313" key="3">
    <source>
        <dbReference type="Proteomes" id="UP000295188"/>
    </source>
</evidence>
<gene>
    <name evidence="2" type="ORF">EDC37_10464</name>
</gene>
<dbReference type="EMBL" id="SMAA01000004">
    <property type="protein sequence ID" value="TCS80462.1"/>
    <property type="molecule type" value="Genomic_DNA"/>
</dbReference>
<evidence type="ECO:0000259" key="1">
    <source>
        <dbReference type="Pfam" id="PF01323"/>
    </source>
</evidence>
<dbReference type="OrthoDB" id="9799122at2"/>
<reference evidence="2 3" key="1">
    <citation type="submission" date="2019-03" db="EMBL/GenBank/DDBJ databases">
        <title>Genomic Encyclopedia of Type Strains, Phase IV (KMG-IV): sequencing the most valuable type-strain genomes for metagenomic binning, comparative biology and taxonomic classification.</title>
        <authorList>
            <person name="Goeker M."/>
        </authorList>
    </citation>
    <scope>NUCLEOTIDE SEQUENCE [LARGE SCALE GENOMIC DNA]</scope>
    <source>
        <strain evidence="2 3">DSM 20467</strain>
    </source>
</reference>
<dbReference type="RefSeq" id="WP_132547947.1">
    <property type="nucleotide sequence ID" value="NZ_SMAA01000004.1"/>
</dbReference>
<keyword evidence="3" id="KW-1185">Reference proteome</keyword>
<dbReference type="GO" id="GO:0016853">
    <property type="term" value="F:isomerase activity"/>
    <property type="evidence" value="ECO:0007669"/>
    <property type="project" value="UniProtKB-KW"/>
</dbReference>
<proteinExistence type="predicted"/>
<keyword evidence="2" id="KW-0413">Isomerase</keyword>
<feature type="domain" description="DSBA-like thioredoxin" evidence="1">
    <location>
        <begin position="16"/>
        <end position="134"/>
    </location>
</feature>
<dbReference type="PANTHER" id="PTHR13887">
    <property type="entry name" value="GLUTATHIONE S-TRANSFERASE KAPPA"/>
    <property type="match status" value="1"/>
</dbReference>
<dbReference type="Pfam" id="PF01323">
    <property type="entry name" value="DSBA"/>
    <property type="match status" value="1"/>
</dbReference>
<dbReference type="Gene3D" id="3.40.30.10">
    <property type="entry name" value="Glutaredoxin"/>
    <property type="match status" value="1"/>
</dbReference>
<dbReference type="GO" id="GO:0016491">
    <property type="term" value="F:oxidoreductase activity"/>
    <property type="evidence" value="ECO:0007669"/>
    <property type="project" value="InterPro"/>
</dbReference>
<organism evidence="2 3">
    <name type="scientific">Pectinatus cerevisiiphilus</name>
    <dbReference type="NCBI Taxonomy" id="86956"/>
    <lineage>
        <taxon>Bacteria</taxon>
        <taxon>Bacillati</taxon>
        <taxon>Bacillota</taxon>
        <taxon>Negativicutes</taxon>
        <taxon>Selenomonadales</taxon>
        <taxon>Selenomonadaceae</taxon>
        <taxon>Pectinatus</taxon>
    </lineage>
</organism>
<dbReference type="SUPFAM" id="SSF52833">
    <property type="entry name" value="Thioredoxin-like"/>
    <property type="match status" value="1"/>
</dbReference>
<dbReference type="InterPro" id="IPR001853">
    <property type="entry name" value="DSBA-like_thioredoxin_dom"/>
</dbReference>
<dbReference type="PANTHER" id="PTHR13887:SF41">
    <property type="entry name" value="THIOREDOXIN SUPERFAMILY PROTEIN"/>
    <property type="match status" value="1"/>
</dbReference>
<accession>A0A4V2US88</accession>
<dbReference type="Proteomes" id="UP000295188">
    <property type="component" value="Unassembled WGS sequence"/>
</dbReference>
<protein>
    <submittedName>
        <fullName evidence="2">Putative DsbA family dithiol-disulfide isomerase</fullName>
    </submittedName>
</protein>
<evidence type="ECO:0000313" key="2">
    <source>
        <dbReference type="EMBL" id="TCS80462.1"/>
    </source>
</evidence>
<sequence length="177" mass="20484">MSEIYEIKERSDDKKLEVFFDYTCPYCYRGHKNLQELMKKYQNLDIIWRPCEAHPRPEEHGVHSDQAICGMYFVLEHDGDLLKYHKLVFEAVFEHNLDISDIAVLADIAEKCAVPKKAFEEALQKGIYQKLVTRGNVYAWSEKDFDAVPSYARGKKKIGSGNGVMVTKDELEKFINA</sequence>
<comment type="caution">
    <text evidence="2">The sequence shown here is derived from an EMBL/GenBank/DDBJ whole genome shotgun (WGS) entry which is preliminary data.</text>
</comment>